<sequence>MQQKRFLGKFTDLLRNILSKSIATCKRETNFIQVAMVDRSGRWSYDLPHCQIKSCGASNHLSTVQYASIADFNNKLFTYGEEPVVECDEWSLDKAIELNIDISKFLSGTNWSPVLCVGFVTLTPSGYPWQNQNITTYLFANQFAARKIAAIEDFWDNIYPVAFQLRQTSGHGYVVTAAHCVTRNKYEYPPEGLLWSHLTQVWLSVHDRRMDQEEEEEEERQPEYVTRTPAR</sequence>
<keyword evidence="3" id="KW-1185">Reference proteome</keyword>
<dbReference type="EMBL" id="CAWYQH010000013">
    <property type="protein sequence ID" value="CAK8674566.1"/>
    <property type="molecule type" value="Genomic_DNA"/>
</dbReference>
<dbReference type="Proteomes" id="UP001642483">
    <property type="component" value="Unassembled WGS sequence"/>
</dbReference>
<name>A0ABP0F543_CLALP</name>
<evidence type="ECO:0000313" key="2">
    <source>
        <dbReference type="EMBL" id="CAK8674566.1"/>
    </source>
</evidence>
<evidence type="ECO:0000256" key="1">
    <source>
        <dbReference type="SAM" id="MobiDB-lite"/>
    </source>
</evidence>
<organism evidence="2 3">
    <name type="scientific">Clavelina lepadiformis</name>
    <name type="common">Light-bulb sea squirt</name>
    <name type="synonym">Ascidia lepadiformis</name>
    <dbReference type="NCBI Taxonomy" id="159417"/>
    <lineage>
        <taxon>Eukaryota</taxon>
        <taxon>Metazoa</taxon>
        <taxon>Chordata</taxon>
        <taxon>Tunicata</taxon>
        <taxon>Ascidiacea</taxon>
        <taxon>Aplousobranchia</taxon>
        <taxon>Clavelinidae</taxon>
        <taxon>Clavelina</taxon>
    </lineage>
</organism>
<protein>
    <submittedName>
        <fullName evidence="2">Uncharacterized protein</fullName>
    </submittedName>
</protein>
<proteinExistence type="predicted"/>
<gene>
    <name evidence="2" type="ORF">CVLEPA_LOCUS4257</name>
</gene>
<feature type="region of interest" description="Disordered" evidence="1">
    <location>
        <begin position="211"/>
        <end position="231"/>
    </location>
</feature>
<accession>A0ABP0F543</accession>
<reference evidence="2 3" key="1">
    <citation type="submission" date="2024-02" db="EMBL/GenBank/DDBJ databases">
        <authorList>
            <person name="Daric V."/>
            <person name="Darras S."/>
        </authorList>
    </citation>
    <scope>NUCLEOTIDE SEQUENCE [LARGE SCALE GENOMIC DNA]</scope>
</reference>
<evidence type="ECO:0000313" key="3">
    <source>
        <dbReference type="Proteomes" id="UP001642483"/>
    </source>
</evidence>
<comment type="caution">
    <text evidence="2">The sequence shown here is derived from an EMBL/GenBank/DDBJ whole genome shotgun (WGS) entry which is preliminary data.</text>
</comment>